<dbReference type="AlphaFoldDB" id="F2ICY6"/>
<keyword evidence="1" id="KW-1133">Transmembrane helix</keyword>
<reference evidence="3" key="2">
    <citation type="submission" date="2011-02" db="EMBL/GenBank/DDBJ databases">
        <title>The complete genome of Fluviicola taffensis DSM 16823.</title>
        <authorList>
            <consortium name="US DOE Joint Genome Institute (JGI-PGF)"/>
            <person name="Lucas S."/>
            <person name="Copeland A."/>
            <person name="Lapidus A."/>
            <person name="Bruce D."/>
            <person name="Goodwin L."/>
            <person name="Pitluck S."/>
            <person name="Kyrpides N."/>
            <person name="Mavromatis K."/>
            <person name="Ivanova N."/>
            <person name="Mikhailova N."/>
            <person name="Pagani I."/>
            <person name="Chertkov O."/>
            <person name="Detter J.C."/>
            <person name="Han C."/>
            <person name="Tapia R."/>
            <person name="Land M."/>
            <person name="Hauser L."/>
            <person name="Markowitz V."/>
            <person name="Cheng J.-F."/>
            <person name="Hugenholtz P."/>
            <person name="Woyke T."/>
            <person name="Wu D."/>
            <person name="Tindall B."/>
            <person name="Pomrenke H.G."/>
            <person name="Brambilla E."/>
            <person name="Klenk H.-P."/>
            <person name="Eisen J.A."/>
        </authorList>
    </citation>
    <scope>NUCLEOTIDE SEQUENCE [LARGE SCALE GENOMIC DNA]</scope>
    <source>
        <strain evidence="3">DSM 16823 / RW262 / RW262</strain>
    </source>
</reference>
<keyword evidence="1" id="KW-0812">Transmembrane</keyword>
<evidence type="ECO:0000313" key="3">
    <source>
        <dbReference type="Proteomes" id="UP000007463"/>
    </source>
</evidence>
<feature type="transmembrane region" description="Helical" evidence="1">
    <location>
        <begin position="58"/>
        <end position="75"/>
    </location>
</feature>
<dbReference type="EMBL" id="CP002542">
    <property type="protein sequence ID" value="AEA43360.1"/>
    <property type="molecule type" value="Genomic_DNA"/>
</dbReference>
<dbReference type="HOGENOM" id="CLU_1515757_0_0_10"/>
<organism evidence="2 3">
    <name type="scientific">Fluviicola taffensis (strain DSM 16823 / NCIMB 13979 / RW262)</name>
    <dbReference type="NCBI Taxonomy" id="755732"/>
    <lineage>
        <taxon>Bacteria</taxon>
        <taxon>Pseudomonadati</taxon>
        <taxon>Bacteroidota</taxon>
        <taxon>Flavobacteriia</taxon>
        <taxon>Flavobacteriales</taxon>
        <taxon>Crocinitomicaceae</taxon>
        <taxon>Fluviicola</taxon>
    </lineage>
</organism>
<evidence type="ECO:0000256" key="1">
    <source>
        <dbReference type="SAM" id="Phobius"/>
    </source>
</evidence>
<feature type="transmembrane region" description="Helical" evidence="1">
    <location>
        <begin position="150"/>
        <end position="173"/>
    </location>
</feature>
<gene>
    <name evidence="2" type="ordered locus">Fluta_1366</name>
</gene>
<dbReference type="KEGG" id="fte:Fluta_1366"/>
<evidence type="ECO:0000313" key="2">
    <source>
        <dbReference type="EMBL" id="AEA43360.1"/>
    </source>
</evidence>
<sequence>MKLLNKWDLKQQMAVVASITGILISLTIFLPVCTYFEFNETENGIVERVVYGFETLSVLTHFYCFTCVAVAAFTFNRTILRITNIMIWTFFSIKFLAVLLFSNPYAIYGPIAPRTEVGYILSFFMVLMFLITSFFWRRKFDSIKINRNQTIVLGSITGILVCSPIIWFISVLLREGL</sequence>
<proteinExistence type="predicted"/>
<protein>
    <submittedName>
        <fullName evidence="2">Uncharacterized protein</fullName>
    </submittedName>
</protein>
<accession>F2ICY6</accession>
<feature type="transmembrane region" description="Helical" evidence="1">
    <location>
        <begin position="12"/>
        <end position="38"/>
    </location>
</feature>
<feature type="transmembrane region" description="Helical" evidence="1">
    <location>
        <begin position="87"/>
        <end position="107"/>
    </location>
</feature>
<dbReference type="Proteomes" id="UP000007463">
    <property type="component" value="Chromosome"/>
</dbReference>
<reference evidence="2 3" key="1">
    <citation type="journal article" date="2011" name="Stand. Genomic Sci.">
        <title>Complete genome sequence of the gliding freshwater bacterium Fluviicola taffensis type strain (RW262).</title>
        <authorList>
            <person name="Woyke T."/>
            <person name="Chertkov O."/>
            <person name="Lapidus A."/>
            <person name="Nolan M."/>
            <person name="Lucas S."/>
            <person name="Del Rio T.G."/>
            <person name="Tice H."/>
            <person name="Cheng J.F."/>
            <person name="Tapia R."/>
            <person name="Han C."/>
            <person name="Goodwin L."/>
            <person name="Pitluck S."/>
            <person name="Liolios K."/>
            <person name="Pagani I."/>
            <person name="Ivanova N."/>
            <person name="Huntemann M."/>
            <person name="Mavromatis K."/>
            <person name="Mikhailova N."/>
            <person name="Pati A."/>
            <person name="Chen A."/>
            <person name="Palaniappan K."/>
            <person name="Land M."/>
            <person name="Hauser L."/>
            <person name="Brambilla E.M."/>
            <person name="Rohde M."/>
            <person name="Mwirichia R."/>
            <person name="Sikorski J."/>
            <person name="Tindall B.J."/>
            <person name="Goker M."/>
            <person name="Bristow J."/>
            <person name="Eisen J.A."/>
            <person name="Markowitz V."/>
            <person name="Hugenholtz P."/>
            <person name="Klenk H.P."/>
            <person name="Kyrpides N.C."/>
        </authorList>
    </citation>
    <scope>NUCLEOTIDE SEQUENCE [LARGE SCALE GENOMIC DNA]</scope>
    <source>
        <strain evidence="3">DSM 16823 / RW262 / RW262</strain>
    </source>
</reference>
<feature type="transmembrane region" description="Helical" evidence="1">
    <location>
        <begin position="119"/>
        <end position="138"/>
    </location>
</feature>
<keyword evidence="3" id="KW-1185">Reference proteome</keyword>
<name>F2ICY6_FLUTR</name>
<dbReference type="RefSeq" id="WP_013686131.1">
    <property type="nucleotide sequence ID" value="NC_015321.1"/>
</dbReference>
<keyword evidence="1" id="KW-0472">Membrane</keyword>